<organism evidence="9 10">
    <name type="scientific">Hafnia alvei FB1</name>
    <dbReference type="NCBI Taxonomy" id="1453496"/>
    <lineage>
        <taxon>Bacteria</taxon>
        <taxon>Pseudomonadati</taxon>
        <taxon>Pseudomonadota</taxon>
        <taxon>Gammaproteobacteria</taxon>
        <taxon>Enterobacterales</taxon>
        <taxon>Hafniaceae</taxon>
        <taxon>Hafnia</taxon>
    </lineage>
</organism>
<dbReference type="EMBL" id="CP009706">
    <property type="protein sequence ID" value="AIU72884.1"/>
    <property type="molecule type" value="Genomic_DNA"/>
</dbReference>
<dbReference type="eggNOG" id="COG2814">
    <property type="taxonomic scope" value="Bacteria"/>
</dbReference>
<feature type="transmembrane region" description="Helical" evidence="7">
    <location>
        <begin position="80"/>
        <end position="99"/>
    </location>
</feature>
<protein>
    <submittedName>
        <fullName evidence="9">EmrB/QacA family drug resistance transporter</fullName>
    </submittedName>
</protein>
<dbReference type="KEGG" id="hav:AT03_11185"/>
<dbReference type="AlphaFoldDB" id="A0A097R2D2"/>
<dbReference type="PATRIC" id="fig|1453496.5.peg.2256"/>
<feature type="transmembrane region" description="Helical" evidence="7">
    <location>
        <begin position="329"/>
        <end position="347"/>
    </location>
</feature>
<evidence type="ECO:0000313" key="9">
    <source>
        <dbReference type="EMBL" id="AIU72884.1"/>
    </source>
</evidence>
<dbReference type="InterPro" id="IPR036259">
    <property type="entry name" value="MFS_trans_sf"/>
</dbReference>
<feature type="transmembrane region" description="Helical" evidence="7">
    <location>
        <begin position="199"/>
        <end position="220"/>
    </location>
</feature>
<feature type="transmembrane region" description="Helical" evidence="7">
    <location>
        <begin position="400"/>
        <end position="418"/>
    </location>
</feature>
<reference evidence="9 10" key="1">
    <citation type="journal article" date="2014" name="Gut Pathog.">
        <title>Gene clusters of Hafnia alvei strain FB1 important in survival and pathogenesis: a draft genome perspective.</title>
        <authorList>
            <person name="Tan J.Y."/>
            <person name="Yin W.F."/>
            <person name="Chan K.G."/>
        </authorList>
    </citation>
    <scope>NUCLEOTIDE SEQUENCE [LARGE SCALE GENOMIC DNA]</scope>
    <source>
        <strain evidence="9 10">FB1</strain>
    </source>
</reference>
<comment type="subcellular location">
    <subcellularLocation>
        <location evidence="1">Cell membrane</location>
        <topology evidence="1">Multi-pass membrane protein</topology>
    </subcellularLocation>
</comment>
<keyword evidence="4 7" id="KW-0812">Transmembrane</keyword>
<dbReference type="PANTHER" id="PTHR23501">
    <property type="entry name" value="MAJOR FACILITATOR SUPERFAMILY"/>
    <property type="match status" value="1"/>
</dbReference>
<evidence type="ECO:0000256" key="3">
    <source>
        <dbReference type="ARBA" id="ARBA00022475"/>
    </source>
</evidence>
<dbReference type="RefSeq" id="WP_025801371.1">
    <property type="nucleotide sequence ID" value="NZ_CP009706.1"/>
</dbReference>
<gene>
    <name evidence="9" type="ORF">AT03_11185</name>
</gene>
<dbReference type="GO" id="GO:0005886">
    <property type="term" value="C:plasma membrane"/>
    <property type="evidence" value="ECO:0007669"/>
    <property type="project" value="UniProtKB-SubCell"/>
</dbReference>
<dbReference type="HOGENOM" id="CLU_000960_2_5_6"/>
<feature type="transmembrane region" description="Helical" evidence="7">
    <location>
        <begin position="49"/>
        <end position="68"/>
    </location>
</feature>
<dbReference type="CDD" id="cd17502">
    <property type="entry name" value="MFS_Azr1_MDR_like"/>
    <property type="match status" value="1"/>
</dbReference>
<dbReference type="Gene3D" id="1.20.1250.20">
    <property type="entry name" value="MFS general substrate transporter like domains"/>
    <property type="match status" value="1"/>
</dbReference>
<feature type="transmembrane region" description="Helical" evidence="7">
    <location>
        <begin position="166"/>
        <end position="187"/>
    </location>
</feature>
<evidence type="ECO:0000256" key="2">
    <source>
        <dbReference type="ARBA" id="ARBA00022448"/>
    </source>
</evidence>
<dbReference type="InterPro" id="IPR020846">
    <property type="entry name" value="MFS_dom"/>
</dbReference>
<dbReference type="Proteomes" id="UP000029986">
    <property type="component" value="Chromosome"/>
</dbReference>
<evidence type="ECO:0000259" key="8">
    <source>
        <dbReference type="PROSITE" id="PS50850"/>
    </source>
</evidence>
<feature type="transmembrane region" description="Helical" evidence="7">
    <location>
        <begin position="12"/>
        <end position="37"/>
    </location>
</feature>
<feature type="transmembrane region" description="Helical" evidence="7">
    <location>
        <begin position="105"/>
        <end position="129"/>
    </location>
</feature>
<evidence type="ECO:0000256" key="5">
    <source>
        <dbReference type="ARBA" id="ARBA00022989"/>
    </source>
</evidence>
<dbReference type="FunFam" id="1.20.1720.10:FF:000004">
    <property type="entry name" value="EmrB/QacA family drug resistance transporter"/>
    <property type="match status" value="1"/>
</dbReference>
<sequence length="496" mass="53678">MVEQVEQQYLHRGIVLTACMLATFMAAIEVTIVSTAMPTIIGDLGGFSLLGWVFAAYLLTQAISIPIYGRLADLYGRKRMFYIGASLFLLGSVLCGFSHNMLWMIVFRAVQGMGAGAITPIAFTIVADIYSPAERPKIQGYLSSVWGVSAIVGPLMGAFIVQHFNWALVFWVNVPIGLTAMYLLWRYFPETVHPRQHPIDFAGTCWLTIAVASLLVALLQADILKFWVFPLLLIFVVASVFLLRQERKAPEPLFPLALWRNNVIVAGNIGGLIVGASMMGVAAFLPTFVQGVMGGTPLEAGTTLAMMSIGWPLASTLSGRMMSLTSYRATALFGSFLLIAGSLILLMQQPDSGLLWGRVAAFVIGCGMGMTNTTFLVSVQNVAPSNMRGIATASTVFTRMLGSALGTAILGATLNLNLDWRLPDIHDPVQKLMSMHQSGTPLDDNMINLTTQVAASIHWVFIVAAILSLFALITAWLIPAKLKPDSVACTEFDGEC</sequence>
<accession>A0A097R2D2</accession>
<dbReference type="GO" id="GO:0022857">
    <property type="term" value="F:transmembrane transporter activity"/>
    <property type="evidence" value="ECO:0007669"/>
    <property type="project" value="InterPro"/>
</dbReference>
<feature type="domain" description="Major facilitator superfamily (MFS) profile" evidence="8">
    <location>
        <begin position="15"/>
        <end position="483"/>
    </location>
</feature>
<feature type="transmembrane region" description="Helical" evidence="7">
    <location>
        <begin position="359"/>
        <end position="379"/>
    </location>
</feature>
<feature type="transmembrane region" description="Helical" evidence="7">
    <location>
        <begin position="226"/>
        <end position="243"/>
    </location>
</feature>
<keyword evidence="5 7" id="KW-1133">Transmembrane helix</keyword>
<keyword evidence="10" id="KW-1185">Reference proteome</keyword>
<evidence type="ECO:0000256" key="7">
    <source>
        <dbReference type="SAM" id="Phobius"/>
    </source>
</evidence>
<dbReference type="SUPFAM" id="SSF103473">
    <property type="entry name" value="MFS general substrate transporter"/>
    <property type="match status" value="1"/>
</dbReference>
<dbReference type="Gene3D" id="1.20.1720.10">
    <property type="entry name" value="Multidrug resistance protein D"/>
    <property type="match status" value="1"/>
</dbReference>
<name>A0A097R2D2_HAFAL</name>
<dbReference type="Pfam" id="PF07690">
    <property type="entry name" value="MFS_1"/>
    <property type="match status" value="1"/>
</dbReference>
<keyword evidence="2" id="KW-0813">Transport</keyword>
<evidence type="ECO:0000256" key="4">
    <source>
        <dbReference type="ARBA" id="ARBA00022692"/>
    </source>
</evidence>
<dbReference type="PRINTS" id="PR01036">
    <property type="entry name" value="TCRTETB"/>
</dbReference>
<keyword evidence="3" id="KW-1003">Cell membrane</keyword>
<evidence type="ECO:0000256" key="6">
    <source>
        <dbReference type="ARBA" id="ARBA00023136"/>
    </source>
</evidence>
<keyword evidence="6 7" id="KW-0472">Membrane</keyword>
<feature type="transmembrane region" description="Helical" evidence="7">
    <location>
        <begin position="263"/>
        <end position="288"/>
    </location>
</feature>
<evidence type="ECO:0000256" key="1">
    <source>
        <dbReference type="ARBA" id="ARBA00004651"/>
    </source>
</evidence>
<dbReference type="InterPro" id="IPR011701">
    <property type="entry name" value="MFS"/>
</dbReference>
<dbReference type="PANTHER" id="PTHR23501:SF191">
    <property type="entry name" value="VACUOLAR BASIC AMINO ACID TRANSPORTER 4"/>
    <property type="match status" value="1"/>
</dbReference>
<dbReference type="PROSITE" id="PS50850">
    <property type="entry name" value="MFS"/>
    <property type="match status" value="1"/>
</dbReference>
<evidence type="ECO:0000313" key="10">
    <source>
        <dbReference type="Proteomes" id="UP000029986"/>
    </source>
</evidence>
<feature type="transmembrane region" description="Helical" evidence="7">
    <location>
        <begin position="456"/>
        <end position="478"/>
    </location>
</feature>
<feature type="transmembrane region" description="Helical" evidence="7">
    <location>
        <begin position="141"/>
        <end position="160"/>
    </location>
</feature>
<proteinExistence type="predicted"/>